<accession>A0ABR0ACZ5</accession>
<reference evidence="1 2" key="1">
    <citation type="journal article" date="2023" name="Nucleic Acids Res.">
        <title>The hologenome of Daphnia magna reveals possible DNA methylation and microbiome-mediated evolution of the host genome.</title>
        <authorList>
            <person name="Chaturvedi A."/>
            <person name="Li X."/>
            <person name="Dhandapani V."/>
            <person name="Marshall H."/>
            <person name="Kissane S."/>
            <person name="Cuenca-Cambronero M."/>
            <person name="Asole G."/>
            <person name="Calvet F."/>
            <person name="Ruiz-Romero M."/>
            <person name="Marangio P."/>
            <person name="Guigo R."/>
            <person name="Rago D."/>
            <person name="Mirbahai L."/>
            <person name="Eastwood N."/>
            <person name="Colbourne J.K."/>
            <person name="Zhou J."/>
            <person name="Mallon E."/>
            <person name="Orsini L."/>
        </authorList>
    </citation>
    <scope>NUCLEOTIDE SEQUENCE [LARGE SCALE GENOMIC DNA]</scope>
    <source>
        <strain evidence="1">LRV0_1</strain>
    </source>
</reference>
<proteinExistence type="predicted"/>
<organism evidence="1 2">
    <name type="scientific">Daphnia magna</name>
    <dbReference type="NCBI Taxonomy" id="35525"/>
    <lineage>
        <taxon>Eukaryota</taxon>
        <taxon>Metazoa</taxon>
        <taxon>Ecdysozoa</taxon>
        <taxon>Arthropoda</taxon>
        <taxon>Crustacea</taxon>
        <taxon>Branchiopoda</taxon>
        <taxon>Diplostraca</taxon>
        <taxon>Cladocera</taxon>
        <taxon>Anomopoda</taxon>
        <taxon>Daphniidae</taxon>
        <taxon>Daphnia</taxon>
    </lineage>
</organism>
<evidence type="ECO:0000313" key="2">
    <source>
        <dbReference type="Proteomes" id="UP001234178"/>
    </source>
</evidence>
<evidence type="ECO:0000313" key="1">
    <source>
        <dbReference type="EMBL" id="KAK4022943.1"/>
    </source>
</evidence>
<comment type="caution">
    <text evidence="1">The sequence shown here is derived from an EMBL/GenBank/DDBJ whole genome shotgun (WGS) entry which is preliminary data.</text>
</comment>
<name>A0ABR0ACZ5_9CRUS</name>
<keyword evidence="2" id="KW-1185">Reference proteome</keyword>
<protein>
    <submittedName>
        <fullName evidence="1">Uncharacterized protein</fullName>
    </submittedName>
</protein>
<dbReference type="EMBL" id="JAOYFB010000037">
    <property type="protein sequence ID" value="KAK4022943.1"/>
    <property type="molecule type" value="Genomic_DNA"/>
</dbReference>
<dbReference type="Proteomes" id="UP001234178">
    <property type="component" value="Unassembled WGS sequence"/>
</dbReference>
<sequence>MDLRVATLVSVLEWGQSSAIWKMESEPLLSDRSCSLALDGGRGICSAQTSLRLNTINDKKQKRCPDERPLPCMVPKCKLVCNVVADFCQLGANLDANRWYDKERDARQTSARYCKLYIGDNKIHCKNSIAPDILPTLRSLR</sequence>
<gene>
    <name evidence="1" type="ORF">OUZ56_008385</name>
</gene>